<dbReference type="RefSeq" id="WP_095551277.1">
    <property type="nucleotide sequence ID" value="NZ_NSJE01000004.1"/>
</dbReference>
<evidence type="ECO:0000256" key="1">
    <source>
        <dbReference type="SAM" id="Phobius"/>
    </source>
</evidence>
<comment type="caution">
    <text evidence="2">The sequence shown here is derived from an EMBL/GenBank/DDBJ whole genome shotgun (WGS) entry which is preliminary data.</text>
</comment>
<evidence type="ECO:0008006" key="4">
    <source>
        <dbReference type="Google" id="ProtNLM"/>
    </source>
</evidence>
<dbReference type="AlphaFoldDB" id="A0A2A2B0E1"/>
<feature type="transmembrane region" description="Helical" evidence="1">
    <location>
        <begin position="18"/>
        <end position="38"/>
    </location>
</feature>
<evidence type="ECO:0000313" key="2">
    <source>
        <dbReference type="EMBL" id="PAT43507.1"/>
    </source>
</evidence>
<keyword evidence="1" id="KW-0472">Membrane</keyword>
<proteinExistence type="predicted"/>
<name>A0A2A2B0E1_9BURK</name>
<sequence length="95" mass="10114">MNLAIWLLGLVKPIIGRVLLALGISLVTITGFNVTINVVKNQLIGNVNGLPVDLLNLFLYSGMGEAIGIIFGAITTKLLMIQASGALKFINNNHN</sequence>
<evidence type="ECO:0000313" key="3">
    <source>
        <dbReference type="Proteomes" id="UP000218439"/>
    </source>
</evidence>
<organism evidence="2 3">
    <name type="scientific">Vandammella animalimorsus</name>
    <dbReference type="NCBI Taxonomy" id="2029117"/>
    <lineage>
        <taxon>Bacteria</taxon>
        <taxon>Pseudomonadati</taxon>
        <taxon>Pseudomonadota</taxon>
        <taxon>Betaproteobacteria</taxon>
        <taxon>Burkholderiales</taxon>
        <taxon>Comamonadaceae</taxon>
        <taxon>Vandammella</taxon>
    </lineage>
</organism>
<dbReference type="EMBL" id="NSJE01000004">
    <property type="protein sequence ID" value="PAT43507.1"/>
    <property type="molecule type" value="Genomic_DNA"/>
</dbReference>
<reference evidence="2 3" key="1">
    <citation type="submission" date="2017-08" db="EMBL/GenBank/DDBJ databases">
        <title>WGS of Clinical strains of the CDC Group NO-1 linked to zoonotic infections in humans.</title>
        <authorList>
            <person name="Bernier A.-M."/>
            <person name="Bernard K."/>
        </authorList>
    </citation>
    <scope>NUCLEOTIDE SEQUENCE [LARGE SCALE GENOMIC DNA]</scope>
    <source>
        <strain evidence="2 3">NML120219</strain>
    </source>
</reference>
<accession>A0A2A2B0E1</accession>
<gene>
    <name evidence="2" type="ORF">CK621_03240</name>
</gene>
<keyword evidence="1" id="KW-0812">Transmembrane</keyword>
<dbReference type="InterPro" id="IPR019670">
    <property type="entry name" value="DUF2523"/>
</dbReference>
<keyword evidence="1" id="KW-1133">Transmembrane helix</keyword>
<protein>
    <recommendedName>
        <fullName evidence="4">DUF2523 domain-containing protein</fullName>
    </recommendedName>
</protein>
<dbReference type="Pfam" id="PF10734">
    <property type="entry name" value="DUF2523"/>
    <property type="match status" value="1"/>
</dbReference>
<feature type="transmembrane region" description="Helical" evidence="1">
    <location>
        <begin position="58"/>
        <end position="80"/>
    </location>
</feature>
<dbReference type="Proteomes" id="UP000218439">
    <property type="component" value="Unassembled WGS sequence"/>
</dbReference>